<dbReference type="Gene3D" id="1.10.10.10">
    <property type="entry name" value="Winged helix-like DNA-binding domain superfamily/Winged helix DNA-binding domain"/>
    <property type="match status" value="1"/>
</dbReference>
<proteinExistence type="predicted"/>
<dbReference type="AlphaFoldDB" id="A0A1E4R245"/>
<dbReference type="PRINTS" id="PR00778">
    <property type="entry name" value="HTHARSR"/>
</dbReference>
<sequence length="106" mass="12404">MIQEAIKYDIFQAIADPTRRNVLKLLASSDRPISNISEHFAISRTAVVKHLKILEQAELVSAQKKGREKIYTLHGERLKEIEDWLQYFHLFWDNKLAQLQSLVEDN</sequence>
<dbReference type="InterPro" id="IPR001845">
    <property type="entry name" value="HTH_ArsR_DNA-bd_dom"/>
</dbReference>
<dbReference type="InterPro" id="IPR011991">
    <property type="entry name" value="ArsR-like_HTH"/>
</dbReference>
<dbReference type="OrthoDB" id="9799175at2"/>
<dbReference type="PANTHER" id="PTHR38600:SF1">
    <property type="entry name" value="TRANSCRIPTIONAL REGULATORY PROTEIN"/>
    <property type="match status" value="1"/>
</dbReference>
<dbReference type="PANTHER" id="PTHR38600">
    <property type="entry name" value="TRANSCRIPTIONAL REGULATORY PROTEIN"/>
    <property type="match status" value="1"/>
</dbReference>
<organism evidence="3 4">
    <name type="scientific">Lysinibacillus fusiformis</name>
    <dbReference type="NCBI Taxonomy" id="28031"/>
    <lineage>
        <taxon>Bacteria</taxon>
        <taxon>Bacillati</taxon>
        <taxon>Bacillota</taxon>
        <taxon>Bacilli</taxon>
        <taxon>Bacillales</taxon>
        <taxon>Bacillaceae</taxon>
        <taxon>Lysinibacillus</taxon>
    </lineage>
</organism>
<dbReference type="EMBL" id="MECQ01000001">
    <property type="protein sequence ID" value="ODV54553.1"/>
    <property type="molecule type" value="Genomic_DNA"/>
</dbReference>
<dbReference type="NCBIfam" id="NF033788">
    <property type="entry name" value="HTH_metalloreg"/>
    <property type="match status" value="1"/>
</dbReference>
<dbReference type="Pfam" id="PF01022">
    <property type="entry name" value="HTH_5"/>
    <property type="match status" value="1"/>
</dbReference>
<dbReference type="GO" id="GO:0003700">
    <property type="term" value="F:DNA-binding transcription factor activity"/>
    <property type="evidence" value="ECO:0007669"/>
    <property type="project" value="InterPro"/>
</dbReference>
<dbReference type="SMART" id="SM00418">
    <property type="entry name" value="HTH_ARSR"/>
    <property type="match status" value="1"/>
</dbReference>
<dbReference type="Proteomes" id="UP000094784">
    <property type="component" value="Unassembled WGS sequence"/>
</dbReference>
<evidence type="ECO:0000313" key="3">
    <source>
        <dbReference type="EMBL" id="ODV54553.1"/>
    </source>
</evidence>
<evidence type="ECO:0000259" key="2">
    <source>
        <dbReference type="PROSITE" id="PS50987"/>
    </source>
</evidence>
<dbReference type="CDD" id="cd00090">
    <property type="entry name" value="HTH_ARSR"/>
    <property type="match status" value="1"/>
</dbReference>
<reference evidence="3 4" key="1">
    <citation type="submission" date="2016-09" db="EMBL/GenBank/DDBJ databases">
        <title>Draft genome sequence of the soil isolate, Lysinibacillus fusiformis M5, a potential hypoxanthine producer.</title>
        <authorList>
            <person name="Gallegos-Monterrosa R."/>
            <person name="Maroti G."/>
            <person name="Balint B."/>
            <person name="Kovacs A.T."/>
        </authorList>
    </citation>
    <scope>NUCLEOTIDE SEQUENCE [LARGE SCALE GENOMIC DNA]</scope>
    <source>
        <strain evidence="3 4">M5</strain>
    </source>
</reference>
<evidence type="ECO:0000313" key="4">
    <source>
        <dbReference type="Proteomes" id="UP000094784"/>
    </source>
</evidence>
<dbReference type="InterPro" id="IPR036388">
    <property type="entry name" value="WH-like_DNA-bd_sf"/>
</dbReference>
<accession>A0A1E4R245</accession>
<dbReference type="SUPFAM" id="SSF46785">
    <property type="entry name" value="Winged helix' DNA-binding domain"/>
    <property type="match status" value="1"/>
</dbReference>
<name>A0A1E4R245_9BACI</name>
<gene>
    <name evidence="3" type="ORF">BG258_00975</name>
</gene>
<dbReference type="RefSeq" id="WP_069479832.1">
    <property type="nucleotide sequence ID" value="NZ_CP047674.1"/>
</dbReference>
<dbReference type="GO" id="GO:0003677">
    <property type="term" value="F:DNA binding"/>
    <property type="evidence" value="ECO:0007669"/>
    <property type="project" value="UniProtKB-KW"/>
</dbReference>
<protein>
    <submittedName>
        <fullName evidence="3">Transcriptional regulator</fullName>
    </submittedName>
</protein>
<keyword evidence="1" id="KW-0238">DNA-binding</keyword>
<dbReference type="PROSITE" id="PS50987">
    <property type="entry name" value="HTH_ARSR_2"/>
    <property type="match status" value="1"/>
</dbReference>
<comment type="caution">
    <text evidence="3">The sequence shown here is derived from an EMBL/GenBank/DDBJ whole genome shotgun (WGS) entry which is preliminary data.</text>
</comment>
<evidence type="ECO:0000256" key="1">
    <source>
        <dbReference type="ARBA" id="ARBA00023125"/>
    </source>
</evidence>
<dbReference type="InterPro" id="IPR036390">
    <property type="entry name" value="WH_DNA-bd_sf"/>
</dbReference>
<feature type="domain" description="HTH arsR-type" evidence="2">
    <location>
        <begin position="1"/>
        <end position="93"/>
    </location>
</feature>